<comment type="cofactor">
    <cofactor evidence="1">
        <name>Mg(2+)</name>
        <dbReference type="ChEBI" id="CHEBI:18420"/>
    </cofactor>
</comment>
<sequence length="159" mass="17476">MGRRSARVLLVDARERVLLLRLAGTAGQEPLWMTPGGGVRRFESLAAAAARELWEETGLRVPAKALGAPVAWTGGHADLGWRSGYFEDHFFYHRVEAHAVDPRHREAHESQAIAEDRWWSPAELAAAAEPVAPLGLAGLLPELLAGHRPATPVRLPWHH</sequence>
<keyword evidence="2" id="KW-0378">Hydrolase</keyword>
<evidence type="ECO:0000256" key="2">
    <source>
        <dbReference type="ARBA" id="ARBA00022801"/>
    </source>
</evidence>
<comment type="caution">
    <text evidence="5">The sequence shown here is derived from an EMBL/GenBank/DDBJ whole genome shotgun (WGS) entry which is preliminary data.</text>
</comment>
<dbReference type="PROSITE" id="PS00893">
    <property type="entry name" value="NUDIX_BOX"/>
    <property type="match status" value="1"/>
</dbReference>
<accession>A0ABU2JJI4</accession>
<gene>
    <name evidence="5" type="ORF">RM844_02485</name>
</gene>
<dbReference type="InterPro" id="IPR020084">
    <property type="entry name" value="NUDIX_hydrolase_CS"/>
</dbReference>
<evidence type="ECO:0000259" key="4">
    <source>
        <dbReference type="PROSITE" id="PS51462"/>
    </source>
</evidence>
<evidence type="ECO:0000256" key="3">
    <source>
        <dbReference type="ARBA" id="ARBA00022842"/>
    </source>
</evidence>
<dbReference type="RefSeq" id="WP_311664132.1">
    <property type="nucleotide sequence ID" value="NZ_JAVREO010000001.1"/>
</dbReference>
<evidence type="ECO:0000313" key="6">
    <source>
        <dbReference type="Proteomes" id="UP001183410"/>
    </source>
</evidence>
<proteinExistence type="predicted"/>
<evidence type="ECO:0000256" key="1">
    <source>
        <dbReference type="ARBA" id="ARBA00001946"/>
    </source>
</evidence>
<dbReference type="Gene3D" id="3.90.79.10">
    <property type="entry name" value="Nucleoside Triphosphate Pyrophosphohydrolase"/>
    <property type="match status" value="1"/>
</dbReference>
<evidence type="ECO:0000313" key="5">
    <source>
        <dbReference type="EMBL" id="MDT0265151.1"/>
    </source>
</evidence>
<dbReference type="PROSITE" id="PS51462">
    <property type="entry name" value="NUDIX"/>
    <property type="match status" value="1"/>
</dbReference>
<keyword evidence="6" id="KW-1185">Reference proteome</keyword>
<dbReference type="PANTHER" id="PTHR43046:SF12">
    <property type="entry name" value="GDP-MANNOSE MANNOSYL HYDROLASE"/>
    <property type="match status" value="1"/>
</dbReference>
<dbReference type="Pfam" id="PF00293">
    <property type="entry name" value="NUDIX"/>
    <property type="match status" value="1"/>
</dbReference>
<protein>
    <submittedName>
        <fullName evidence="5">NUDIX domain-containing protein</fullName>
    </submittedName>
</protein>
<name>A0ABU2JJI4_9ACTN</name>
<reference evidence="6" key="1">
    <citation type="submission" date="2023-07" db="EMBL/GenBank/DDBJ databases">
        <title>30 novel species of actinomycetes from the DSMZ collection.</title>
        <authorList>
            <person name="Nouioui I."/>
        </authorList>
    </citation>
    <scope>NUCLEOTIDE SEQUENCE [LARGE SCALE GENOMIC DNA]</scope>
    <source>
        <strain evidence="6">DSM 44915</strain>
    </source>
</reference>
<dbReference type="PANTHER" id="PTHR43046">
    <property type="entry name" value="GDP-MANNOSE MANNOSYL HYDROLASE"/>
    <property type="match status" value="1"/>
</dbReference>
<organism evidence="5 6">
    <name type="scientific">Streptomyces chisholmiae</name>
    <dbReference type="NCBI Taxonomy" id="3075540"/>
    <lineage>
        <taxon>Bacteria</taxon>
        <taxon>Bacillati</taxon>
        <taxon>Actinomycetota</taxon>
        <taxon>Actinomycetes</taxon>
        <taxon>Kitasatosporales</taxon>
        <taxon>Streptomycetaceae</taxon>
        <taxon>Streptomyces</taxon>
    </lineage>
</organism>
<dbReference type="EMBL" id="JAVREO010000001">
    <property type="protein sequence ID" value="MDT0265151.1"/>
    <property type="molecule type" value="Genomic_DNA"/>
</dbReference>
<dbReference type="Proteomes" id="UP001183410">
    <property type="component" value="Unassembled WGS sequence"/>
</dbReference>
<dbReference type="InterPro" id="IPR015797">
    <property type="entry name" value="NUDIX_hydrolase-like_dom_sf"/>
</dbReference>
<dbReference type="SUPFAM" id="SSF55811">
    <property type="entry name" value="Nudix"/>
    <property type="match status" value="1"/>
</dbReference>
<keyword evidence="3" id="KW-0460">Magnesium</keyword>
<dbReference type="InterPro" id="IPR000086">
    <property type="entry name" value="NUDIX_hydrolase_dom"/>
</dbReference>
<feature type="domain" description="Nudix hydrolase" evidence="4">
    <location>
        <begin position="1"/>
        <end position="144"/>
    </location>
</feature>